<gene>
    <name evidence="1" type="primary">105</name>
    <name evidence="1" type="ORF">PATIENCE_105</name>
</gene>
<name>G1JWL5_9CAUD</name>
<keyword evidence="2" id="KW-1185">Reference proteome</keyword>
<dbReference type="EMBL" id="JN412589">
    <property type="protein sequence ID" value="AEL98013.1"/>
    <property type="molecule type" value="Genomic_DNA"/>
</dbReference>
<dbReference type="GeneID" id="18559620"/>
<evidence type="ECO:0000313" key="1">
    <source>
        <dbReference type="EMBL" id="AEL98013.1"/>
    </source>
</evidence>
<dbReference type="Proteomes" id="UP000000694">
    <property type="component" value="Segment"/>
</dbReference>
<reference evidence="1 2" key="1">
    <citation type="journal article" date="2012" name="J. Virol.">
        <title>Complete Genome Sequences of 138 Mycobacteriophages.</title>
        <authorList>
            <consortium name="the Science Education Alliance Phage Hunters Advancing Genomics and Evolutionary Science Program"/>
            <consortium name="the KwaZulu-Natal Research Institute for Tuberculosis and HIV Mycobacterial Genetics Course Students"/>
            <consortium name="the Phage Hunters Integrating Research and Education Program"/>
            <person name="Hatfull G.F."/>
        </authorList>
    </citation>
    <scope>NUCLEOTIDE SEQUENCE [LARGE SCALE GENOMIC DNA]</scope>
</reference>
<accession>G1JWL5</accession>
<sequence>MNRIFLYTIWHRVEDLIENPEWRKLSLELEQIFADDPEAQGATAEVESLRSQLRELPQMITDPNNPRGVRYVAVKVVDSIDVAQTVCAHPSGEYTYTIAEAWYGENV</sequence>
<proteinExistence type="predicted"/>
<evidence type="ECO:0000313" key="2">
    <source>
        <dbReference type="Proteomes" id="UP000000694"/>
    </source>
</evidence>
<dbReference type="RefSeq" id="YP_009012244.1">
    <property type="nucleotide sequence ID" value="NC_023691.1"/>
</dbReference>
<dbReference type="KEGG" id="vg:18559620"/>
<protein>
    <submittedName>
        <fullName evidence="1">Uncharacterized protein</fullName>
    </submittedName>
</protein>
<organism evidence="1 2">
    <name type="scientific">Mycobacterium phage Patience</name>
    <dbReference type="NCBI Taxonomy" id="1074308"/>
    <lineage>
        <taxon>Viruses</taxon>
        <taxon>Duplodnaviria</taxon>
        <taxon>Heunggongvirae</taxon>
        <taxon>Uroviricota</taxon>
        <taxon>Caudoviricetes</taxon>
        <taxon>Patiencevirus</taxon>
        <taxon>Patiencevirus patience</taxon>
    </lineage>
</organism>